<dbReference type="STRING" id="1179773.BN6_16100"/>
<evidence type="ECO:0000313" key="1">
    <source>
        <dbReference type="EMBL" id="CCH28933.1"/>
    </source>
</evidence>
<dbReference type="RefSeq" id="WP_015099046.1">
    <property type="nucleotide sequence ID" value="NC_019673.1"/>
</dbReference>
<dbReference type="eggNOG" id="ENOG5034CD8">
    <property type="taxonomic scope" value="Bacteria"/>
</dbReference>
<dbReference type="AlphaFoldDB" id="K0JXG5"/>
<dbReference type="Proteomes" id="UP000006281">
    <property type="component" value="Chromosome"/>
</dbReference>
<dbReference type="BioCyc" id="SESP1179773:BN6_RS07910-MONOMER"/>
<dbReference type="HOGENOM" id="CLU_094960_0_0_11"/>
<sequence>MPSLGEVGATLHQVVDTTTRAQASLSQAADLAAEAADMIEIAGAGSNQADVLITSAAFREVAYDADQAVGRDLDAALQTVYRIIKSLGVVVPAKPLLEPTPSSTPTSPPLTDEERIAEIRRELPEPRRPAAGTKTNGRWFTARGPVRAQVSGDGPDARMVHDALREEGYPHSGAPIVTTHVEMKIAGQMRRDGIREATLVIDNVPCAKLLGCENLIGVVLPAGYSLTVHGTGGYRRTFKGGQKPPWRR</sequence>
<evidence type="ECO:0000313" key="2">
    <source>
        <dbReference type="Proteomes" id="UP000006281"/>
    </source>
</evidence>
<evidence type="ECO:0008006" key="3">
    <source>
        <dbReference type="Google" id="ProtNLM"/>
    </source>
</evidence>
<name>K0JXG5_SACES</name>
<dbReference type="KEGG" id="sesp:BN6_16100"/>
<keyword evidence="2" id="KW-1185">Reference proteome</keyword>
<dbReference type="PATRIC" id="fig|1179773.3.peg.1613"/>
<dbReference type="EMBL" id="HE804045">
    <property type="protein sequence ID" value="CCH28933.1"/>
    <property type="molecule type" value="Genomic_DNA"/>
</dbReference>
<accession>K0JXG5</accession>
<reference evidence="1 2" key="1">
    <citation type="journal article" date="2012" name="BMC Genomics">
        <title>Complete genome sequence of Saccharothrix espanaensis DSM 44229T and comparison to the other completely sequenced Pseudonocardiaceae.</title>
        <authorList>
            <person name="Strobel T."/>
            <person name="Al-Dilaimi A."/>
            <person name="Blom J."/>
            <person name="Gessner A."/>
            <person name="Kalinowski J."/>
            <person name="Luzhetska M."/>
            <person name="Puhler A."/>
            <person name="Szczepanowski R."/>
            <person name="Bechthold A."/>
            <person name="Ruckert C."/>
        </authorList>
    </citation>
    <scope>NUCLEOTIDE SEQUENCE [LARGE SCALE GENOMIC DNA]</scope>
    <source>
        <strain evidence="2">ATCC 51144 / DSM 44229 / JCM 9112 / NBRC 15066 / NRRL 15764</strain>
    </source>
</reference>
<dbReference type="InterPro" id="IPR032724">
    <property type="entry name" value="SCP1.201-like"/>
</dbReference>
<dbReference type="OrthoDB" id="3370651at2"/>
<gene>
    <name evidence="1" type="ordered locus">BN6_16100</name>
</gene>
<protein>
    <recommendedName>
        <fullName evidence="3">SCP1.201-like deaminase</fullName>
    </recommendedName>
</protein>
<dbReference type="Pfam" id="PF14428">
    <property type="entry name" value="DddA-like"/>
    <property type="match status" value="1"/>
</dbReference>
<organism evidence="1 2">
    <name type="scientific">Saccharothrix espanaensis (strain ATCC 51144 / DSM 44229 / JCM 9112 / NBRC 15066 / NRRL 15764)</name>
    <dbReference type="NCBI Taxonomy" id="1179773"/>
    <lineage>
        <taxon>Bacteria</taxon>
        <taxon>Bacillati</taxon>
        <taxon>Actinomycetota</taxon>
        <taxon>Actinomycetes</taxon>
        <taxon>Pseudonocardiales</taxon>
        <taxon>Pseudonocardiaceae</taxon>
        <taxon>Saccharothrix</taxon>
    </lineage>
</organism>
<proteinExistence type="predicted"/>